<dbReference type="GO" id="GO:0043107">
    <property type="term" value="P:type IV pilus-dependent motility"/>
    <property type="evidence" value="ECO:0007669"/>
    <property type="project" value="InterPro"/>
</dbReference>
<dbReference type="PIRSF" id="PIRSF016482">
    <property type="entry name" value="PilO"/>
    <property type="match status" value="1"/>
</dbReference>
<keyword evidence="2" id="KW-0472">Membrane</keyword>
<dbReference type="AlphaFoldDB" id="A0A7W2ITP2"/>
<evidence type="ECO:0000256" key="1">
    <source>
        <dbReference type="SAM" id="Coils"/>
    </source>
</evidence>
<keyword evidence="2" id="KW-1133">Transmembrane helix</keyword>
<reference evidence="3 4" key="1">
    <citation type="submission" date="2020-07" db="EMBL/GenBank/DDBJ databases">
        <title>Vibrio marinisediminis sp. nov., isolated from marine sediment.</title>
        <authorList>
            <person name="Ji X."/>
        </authorList>
    </citation>
    <scope>NUCLEOTIDE SEQUENCE [LARGE SCALE GENOMIC DNA]</scope>
    <source>
        <strain evidence="3 4">404</strain>
    </source>
</reference>
<feature type="coiled-coil region" evidence="1">
    <location>
        <begin position="40"/>
        <end position="67"/>
    </location>
</feature>
<dbReference type="RefSeq" id="WP_182108765.1">
    <property type="nucleotide sequence ID" value="NZ_JACFYF010000005.1"/>
</dbReference>
<dbReference type="Gene3D" id="3.30.70.60">
    <property type="match status" value="1"/>
</dbReference>
<keyword evidence="4" id="KW-1185">Reference proteome</keyword>
<evidence type="ECO:0000313" key="3">
    <source>
        <dbReference type="EMBL" id="MBA5762741.1"/>
    </source>
</evidence>
<gene>
    <name evidence="3" type="primary">pilO</name>
    <name evidence="3" type="ORF">H2O73_10335</name>
</gene>
<dbReference type="Pfam" id="PF04350">
    <property type="entry name" value="PilO"/>
    <property type="match status" value="1"/>
</dbReference>
<dbReference type="EMBL" id="JACFYF010000005">
    <property type="protein sequence ID" value="MBA5762741.1"/>
    <property type="molecule type" value="Genomic_DNA"/>
</dbReference>
<dbReference type="InterPro" id="IPR014717">
    <property type="entry name" value="Transl_elong_EF1B/ribsomal_bS6"/>
</dbReference>
<dbReference type="InterPro" id="IPR007445">
    <property type="entry name" value="PilO"/>
</dbReference>
<evidence type="ECO:0000313" key="4">
    <source>
        <dbReference type="Proteomes" id="UP000571701"/>
    </source>
</evidence>
<dbReference type="GO" id="GO:0043683">
    <property type="term" value="P:type IV pilus assembly"/>
    <property type="evidence" value="ECO:0007669"/>
    <property type="project" value="InterPro"/>
</dbReference>
<keyword evidence="2" id="KW-0812">Transmembrane</keyword>
<evidence type="ECO:0000256" key="2">
    <source>
        <dbReference type="SAM" id="Phobius"/>
    </source>
</evidence>
<dbReference type="Proteomes" id="UP000571701">
    <property type="component" value="Unassembled WGS sequence"/>
</dbReference>
<organism evidence="3 4">
    <name type="scientific">Vibrio marinisediminis</name>
    <dbReference type="NCBI Taxonomy" id="2758441"/>
    <lineage>
        <taxon>Bacteria</taxon>
        <taxon>Pseudomonadati</taxon>
        <taxon>Pseudomonadota</taxon>
        <taxon>Gammaproteobacteria</taxon>
        <taxon>Vibrionales</taxon>
        <taxon>Vibrionaceae</taxon>
        <taxon>Vibrio</taxon>
    </lineage>
</organism>
<dbReference type="PANTHER" id="PTHR39555:SF1">
    <property type="entry name" value="TYPE IV PILUS INNER MEMBRANE COMPONENT PILO"/>
    <property type="match status" value="1"/>
</dbReference>
<proteinExistence type="predicted"/>
<accession>A0A7W2ITP2</accession>
<keyword evidence="1" id="KW-0175">Coiled coil</keyword>
<dbReference type="PANTHER" id="PTHR39555">
    <property type="entry name" value="FIMBRIAL ASSEMBLY PROTEIN PILO-LIKE PROTEIN-RELATED"/>
    <property type="match status" value="1"/>
</dbReference>
<sequence length="196" mass="22647">MAKYTELDVEDIVHWPLPAQLVVLAVLFSVLQVVGYHWHLDGKLSELSKLQQQEQSLKQTVQLKTNKVATLPVVRAQLEELSQRYDYLSQQLPVQKELATMLASVNEQGLQNNLTFTRIDWGAKENQQFLYRLPLNIELTGRYDDIGQFSQAIAALPRVINFTDVEWQRVSLESSVLHFRVRAYTYQFKPEVKDDG</sequence>
<protein>
    <submittedName>
        <fullName evidence="3">Type 4a pilus biogenesis protein PilO</fullName>
    </submittedName>
</protein>
<name>A0A7W2ITP2_9VIBR</name>
<feature type="transmembrane region" description="Helical" evidence="2">
    <location>
        <begin position="20"/>
        <end position="40"/>
    </location>
</feature>
<comment type="caution">
    <text evidence="3">The sequence shown here is derived from an EMBL/GenBank/DDBJ whole genome shotgun (WGS) entry which is preliminary data.</text>
</comment>